<accession>A0A5B7FCC4</accession>
<comment type="similarity">
    <text evidence="2 11">Belongs to the glycosyltransferase 31 family.</text>
</comment>
<protein>
    <recommendedName>
        <fullName evidence="11">Hexosyltransferase</fullName>
        <ecNumber evidence="11">2.4.1.-</ecNumber>
    </recommendedName>
</protein>
<evidence type="ECO:0000256" key="3">
    <source>
        <dbReference type="ARBA" id="ARBA00022676"/>
    </source>
</evidence>
<reference evidence="13 14" key="1">
    <citation type="submission" date="2019-05" db="EMBL/GenBank/DDBJ databases">
        <title>Another draft genome of Portunus trituberculatus and its Hox gene families provides insights of decapod evolution.</title>
        <authorList>
            <person name="Jeong J.-H."/>
            <person name="Song I."/>
            <person name="Kim S."/>
            <person name="Choi T."/>
            <person name="Kim D."/>
            <person name="Ryu S."/>
            <person name="Kim W."/>
        </authorList>
    </citation>
    <scope>NUCLEOTIDE SEQUENCE [LARGE SCALE GENOMIC DNA]</scope>
    <source>
        <tissue evidence="13">Muscle</tissue>
    </source>
</reference>
<dbReference type="AlphaFoldDB" id="A0A5B7FCC4"/>
<keyword evidence="5 11" id="KW-0812">Transmembrane</keyword>
<dbReference type="InterPro" id="IPR002659">
    <property type="entry name" value="Glyco_trans_31"/>
</dbReference>
<proteinExistence type="inferred from homology"/>
<evidence type="ECO:0000256" key="11">
    <source>
        <dbReference type="RuleBase" id="RU363063"/>
    </source>
</evidence>
<feature type="region of interest" description="Disordered" evidence="12">
    <location>
        <begin position="9"/>
        <end position="33"/>
    </location>
</feature>
<keyword evidence="4 13" id="KW-0808">Transferase</keyword>
<dbReference type="GO" id="GO:0006493">
    <property type="term" value="P:protein O-linked glycosylation"/>
    <property type="evidence" value="ECO:0007669"/>
    <property type="project" value="TreeGrafter"/>
</dbReference>
<comment type="subcellular location">
    <subcellularLocation>
        <location evidence="1 11">Golgi apparatus membrane</location>
        <topology evidence="1 11">Single-pass type II membrane protein</topology>
    </subcellularLocation>
</comment>
<dbReference type="Pfam" id="PF01762">
    <property type="entry name" value="Galactosyl_T"/>
    <property type="match status" value="1"/>
</dbReference>
<evidence type="ECO:0000313" key="14">
    <source>
        <dbReference type="Proteomes" id="UP000324222"/>
    </source>
</evidence>
<dbReference type="EC" id="2.4.1.-" evidence="11"/>
<dbReference type="GO" id="GO:0000139">
    <property type="term" value="C:Golgi membrane"/>
    <property type="evidence" value="ECO:0007669"/>
    <property type="project" value="UniProtKB-SubCell"/>
</dbReference>
<keyword evidence="7 11" id="KW-1133">Transmembrane helix</keyword>
<keyword evidence="3 11" id="KW-0328">Glycosyltransferase</keyword>
<dbReference type="EMBL" id="VSRR010006653">
    <property type="protein sequence ID" value="MPC45270.1"/>
    <property type="molecule type" value="Genomic_DNA"/>
</dbReference>
<keyword evidence="8 11" id="KW-0333">Golgi apparatus</keyword>
<evidence type="ECO:0000313" key="13">
    <source>
        <dbReference type="EMBL" id="MPC45270.1"/>
    </source>
</evidence>
<dbReference type="OrthoDB" id="5512589at2759"/>
<feature type="transmembrane region" description="Helical" evidence="11">
    <location>
        <begin position="56"/>
        <end position="74"/>
    </location>
</feature>
<evidence type="ECO:0000256" key="2">
    <source>
        <dbReference type="ARBA" id="ARBA00008661"/>
    </source>
</evidence>
<dbReference type="PANTHER" id="PTHR11214:SF314">
    <property type="entry name" value="HEXOSYLTRANSFERASE"/>
    <property type="match status" value="1"/>
</dbReference>
<gene>
    <name evidence="13" type="primary">B3GALT1_2</name>
    <name evidence="13" type="ORF">E2C01_038965</name>
</gene>
<evidence type="ECO:0000256" key="12">
    <source>
        <dbReference type="SAM" id="MobiDB-lite"/>
    </source>
</evidence>
<evidence type="ECO:0000256" key="1">
    <source>
        <dbReference type="ARBA" id="ARBA00004323"/>
    </source>
</evidence>
<dbReference type="PANTHER" id="PTHR11214">
    <property type="entry name" value="BETA-1,3-N-ACETYLGLUCOSAMINYLTRANSFERASE"/>
    <property type="match status" value="1"/>
</dbReference>
<organism evidence="13 14">
    <name type="scientific">Portunus trituberculatus</name>
    <name type="common">Swimming crab</name>
    <name type="synonym">Neptunus trituberculatus</name>
    <dbReference type="NCBI Taxonomy" id="210409"/>
    <lineage>
        <taxon>Eukaryota</taxon>
        <taxon>Metazoa</taxon>
        <taxon>Ecdysozoa</taxon>
        <taxon>Arthropoda</taxon>
        <taxon>Crustacea</taxon>
        <taxon>Multicrustacea</taxon>
        <taxon>Malacostraca</taxon>
        <taxon>Eumalacostraca</taxon>
        <taxon>Eucarida</taxon>
        <taxon>Decapoda</taxon>
        <taxon>Pleocyemata</taxon>
        <taxon>Brachyura</taxon>
        <taxon>Eubrachyura</taxon>
        <taxon>Portunoidea</taxon>
        <taxon>Portunidae</taxon>
        <taxon>Portuninae</taxon>
        <taxon>Portunus</taxon>
    </lineage>
</organism>
<keyword evidence="9 11" id="KW-0472">Membrane</keyword>
<keyword evidence="6 11" id="KW-0735">Signal-anchor</keyword>
<evidence type="ECO:0000256" key="7">
    <source>
        <dbReference type="ARBA" id="ARBA00022989"/>
    </source>
</evidence>
<evidence type="ECO:0000256" key="8">
    <source>
        <dbReference type="ARBA" id="ARBA00023034"/>
    </source>
</evidence>
<evidence type="ECO:0000256" key="4">
    <source>
        <dbReference type="ARBA" id="ARBA00022679"/>
    </source>
</evidence>
<dbReference type="FunFam" id="3.90.550.50:FF:000001">
    <property type="entry name" value="Hexosyltransferase"/>
    <property type="match status" value="1"/>
</dbReference>
<dbReference type="GO" id="GO:0016758">
    <property type="term" value="F:hexosyltransferase activity"/>
    <property type="evidence" value="ECO:0007669"/>
    <property type="project" value="InterPro"/>
</dbReference>
<dbReference type="Proteomes" id="UP000324222">
    <property type="component" value="Unassembled WGS sequence"/>
</dbReference>
<feature type="compositionally biased region" description="Polar residues" evidence="12">
    <location>
        <begin position="13"/>
        <end position="22"/>
    </location>
</feature>
<name>A0A5B7FCC4_PORTR</name>
<comment type="caution">
    <text evidence="13">The sequence shown here is derived from an EMBL/GenBank/DDBJ whole genome shotgun (WGS) entry which is preliminary data.</text>
</comment>
<keyword evidence="10" id="KW-0325">Glycoprotein</keyword>
<keyword evidence="14" id="KW-1185">Reference proteome</keyword>
<evidence type="ECO:0000256" key="6">
    <source>
        <dbReference type="ARBA" id="ARBA00022968"/>
    </source>
</evidence>
<dbReference type="Gene3D" id="3.90.550.50">
    <property type="match status" value="1"/>
</dbReference>
<evidence type="ECO:0000256" key="5">
    <source>
        <dbReference type="ARBA" id="ARBA00022692"/>
    </source>
</evidence>
<evidence type="ECO:0000256" key="10">
    <source>
        <dbReference type="ARBA" id="ARBA00023180"/>
    </source>
</evidence>
<evidence type="ECO:0000256" key="9">
    <source>
        <dbReference type="ARBA" id="ARBA00023136"/>
    </source>
</evidence>
<sequence>MACHSEMLASLPASKSHQSNGNDAHHRHHQAMGGGRLGRTIQRTYVGRRSGCSQPVFILLLVLSAFVFIFFQMANLIPRKPTPLFAWTSSAERDIAVYVRPDRHTALLQPTKLCEDPPFVIIMVPSAINNSLERDTIRRTWGQWAGTDLSLVLAGTTQPPQKNNKTIKKQLNVLTVHAPPPRKAKMVFLLGRAAGDRPLSNSVVEESRRFGDVLVEDFVDSYTNLTLKTVFMLKWVQRHCAKAQYVMKVDDDIFLNVPNLQYSLLNKTATTSLLAGTLICGARPIHNQWSKWYTPRYMFREGKYPNYLSGTGYVMSGDLVKSLLDTAVTTPYFHLEDVFLTGICAKKIGVRPSDNIGFSYQPRANSPCVFKEVIMGHEVVPVEMARLWNMLNQPSILAKCNPLKKSQIRSYFPTKCSWS</sequence>